<dbReference type="Pfam" id="PF07470">
    <property type="entry name" value="Glyco_hydro_88"/>
    <property type="match status" value="1"/>
</dbReference>
<comment type="caution">
    <text evidence="2">The sequence shown here is derived from an EMBL/GenBank/DDBJ whole genome shotgun (WGS) entry which is preliminary data.</text>
</comment>
<evidence type="ECO:0000313" key="3">
    <source>
        <dbReference type="Proteomes" id="UP000555103"/>
    </source>
</evidence>
<gene>
    <name evidence="2" type="ORF">GGR21_000125</name>
</gene>
<keyword evidence="2" id="KW-0326">Glycosidase</keyword>
<dbReference type="AlphaFoldDB" id="A0A840CE79"/>
<dbReference type="SUPFAM" id="SSF48208">
    <property type="entry name" value="Six-hairpin glycosidases"/>
    <property type="match status" value="1"/>
</dbReference>
<dbReference type="EMBL" id="JACIEP010000001">
    <property type="protein sequence ID" value="MBB4034240.1"/>
    <property type="molecule type" value="Genomic_DNA"/>
</dbReference>
<dbReference type="GO" id="GO:0005975">
    <property type="term" value="P:carbohydrate metabolic process"/>
    <property type="evidence" value="ECO:0007669"/>
    <property type="project" value="InterPro"/>
</dbReference>
<keyword evidence="1 2" id="KW-0378">Hydrolase</keyword>
<protein>
    <submittedName>
        <fullName evidence="2">Unsaturated rhamnogalacturonyl hydrolase</fullName>
        <ecNumber evidence="2">3.2.1.172</ecNumber>
    </submittedName>
</protein>
<dbReference type="InterPro" id="IPR010905">
    <property type="entry name" value="Glyco_hydro_88"/>
</dbReference>
<dbReference type="EC" id="3.2.1.172" evidence="2"/>
<dbReference type="InterPro" id="IPR008928">
    <property type="entry name" value="6-hairpin_glycosidase_sf"/>
</dbReference>
<keyword evidence="3" id="KW-1185">Reference proteome</keyword>
<sequence>MRKAILYIFSVAALLFFSVSVYSQKNYIKMADSEMKRNPEAWMIDFSKTPKWNYCHGLEMMSILQVWEKTGDNKYYDYVYEYVDKMIDNEGDIQSYSAEEYNIDRINTGKILFPIYNKAGEERFAKAIRLLRGQMIKHPRTSNGSFWHKRVYPHQVWLDGLYMACPFLAGYAVQFDEPGLFDDIALQITDVHKHMYDSQTGLYYHGWDESREQKWADPETGLSPNFWSRSIGWYMMAMADALDFIPENHPQRGEIITIFRNLSESLEKFRNKETGMWYQVTDQVGIEGNYLESTGSIMFIYSWIKGAQKGYLDKSYLKKGKDAYKQYVKAFVKKEDDGFLSVTNCCAVAGLGGNKNYRDGSFEYYISEPVRNNDPKAVSPFIMTSILLDQ</sequence>
<dbReference type="GO" id="GO:0102211">
    <property type="term" value="F:unsaturated rhamnogalacturonyl hydrolase activity"/>
    <property type="evidence" value="ECO:0007669"/>
    <property type="project" value="UniProtKB-EC"/>
</dbReference>
<evidence type="ECO:0000256" key="1">
    <source>
        <dbReference type="ARBA" id="ARBA00022801"/>
    </source>
</evidence>
<reference evidence="2 3" key="1">
    <citation type="submission" date="2020-08" db="EMBL/GenBank/DDBJ databases">
        <title>Genomic Encyclopedia of Type Strains, Phase IV (KMG-IV): sequencing the most valuable type-strain genomes for metagenomic binning, comparative biology and taxonomic classification.</title>
        <authorList>
            <person name="Goeker M."/>
        </authorList>
    </citation>
    <scope>NUCLEOTIDE SEQUENCE [LARGE SCALE GENOMIC DNA]</scope>
    <source>
        <strain evidence="2 3">DSM 104969</strain>
    </source>
</reference>
<dbReference type="PANTHER" id="PTHR33886:SF8">
    <property type="entry name" value="UNSATURATED RHAMNOGALACTURONAN HYDROLASE (EUROFUNG)"/>
    <property type="match status" value="1"/>
</dbReference>
<dbReference type="Gene3D" id="1.50.10.10">
    <property type="match status" value="1"/>
</dbReference>
<dbReference type="InterPro" id="IPR052043">
    <property type="entry name" value="PolySaccharide_Degr_Enz"/>
</dbReference>
<dbReference type="PANTHER" id="PTHR33886">
    <property type="entry name" value="UNSATURATED RHAMNOGALACTURONAN HYDROLASE (EUROFUNG)"/>
    <property type="match status" value="1"/>
</dbReference>
<name>A0A840CE79_9BACT</name>
<evidence type="ECO:0000313" key="2">
    <source>
        <dbReference type="EMBL" id="MBB4034240.1"/>
    </source>
</evidence>
<dbReference type="RefSeq" id="WP_183305202.1">
    <property type="nucleotide sequence ID" value="NZ_JACIEP010000001.1"/>
</dbReference>
<dbReference type="InterPro" id="IPR012341">
    <property type="entry name" value="6hp_glycosidase-like_sf"/>
</dbReference>
<dbReference type="Proteomes" id="UP000555103">
    <property type="component" value="Unassembled WGS sequence"/>
</dbReference>
<proteinExistence type="predicted"/>
<organism evidence="2 3">
    <name type="scientific">Dysgonomonas hofstadii</name>
    <dbReference type="NCBI Taxonomy" id="637886"/>
    <lineage>
        <taxon>Bacteria</taxon>
        <taxon>Pseudomonadati</taxon>
        <taxon>Bacteroidota</taxon>
        <taxon>Bacteroidia</taxon>
        <taxon>Bacteroidales</taxon>
        <taxon>Dysgonomonadaceae</taxon>
        <taxon>Dysgonomonas</taxon>
    </lineage>
</organism>
<accession>A0A840CE79</accession>